<name>A0A4R5CLQ0_9FLAO</name>
<dbReference type="Proteomes" id="UP000294597">
    <property type="component" value="Unassembled WGS sequence"/>
</dbReference>
<dbReference type="InterPro" id="IPR011990">
    <property type="entry name" value="TPR-like_helical_dom_sf"/>
</dbReference>
<accession>A0A4R5CLQ0</accession>
<evidence type="ECO:0000313" key="1">
    <source>
        <dbReference type="EMBL" id="TDE01279.1"/>
    </source>
</evidence>
<dbReference type="SUPFAM" id="SSF48452">
    <property type="entry name" value="TPR-like"/>
    <property type="match status" value="1"/>
</dbReference>
<reference evidence="1 2" key="1">
    <citation type="submission" date="2019-03" db="EMBL/GenBank/DDBJ databases">
        <title>Flavobacterium TSA-D2 sp. nov., isolated from arctic soil.</title>
        <authorList>
            <person name="Chaudhary D.K."/>
        </authorList>
    </citation>
    <scope>NUCLEOTIDE SEQUENCE [LARGE SCALE GENOMIC DNA]</scope>
    <source>
        <strain evidence="1 2">TSA-D2</strain>
    </source>
</reference>
<dbReference type="RefSeq" id="WP_132113010.1">
    <property type="nucleotide sequence ID" value="NZ_SMFO01000017.1"/>
</dbReference>
<dbReference type="Gene3D" id="1.25.40.10">
    <property type="entry name" value="Tetratricopeptide repeat domain"/>
    <property type="match status" value="1"/>
</dbReference>
<dbReference type="EMBL" id="SMFO01000017">
    <property type="protein sequence ID" value="TDE01279.1"/>
    <property type="molecule type" value="Genomic_DNA"/>
</dbReference>
<dbReference type="GO" id="GO:0009279">
    <property type="term" value="C:cell outer membrane"/>
    <property type="evidence" value="ECO:0007669"/>
    <property type="project" value="UniProtKB-SubCell"/>
</dbReference>
<sequence length="45" mass="5063">MNCNPTIGLTRLNKVRKRAGAIAATATQFNLDYILDERAKELLEE</sequence>
<protein>
    <submittedName>
        <fullName evidence="1">RagB/SusD family nutrient uptake outer membrane protein</fullName>
    </submittedName>
</protein>
<gene>
    <name evidence="1" type="ORF">E0F98_15255</name>
</gene>
<proteinExistence type="predicted"/>
<dbReference type="AlphaFoldDB" id="A0A4R5CLQ0"/>
<organism evidence="1 2">
    <name type="scientific">Flavobacterium hiemivividum</name>
    <dbReference type="NCBI Taxonomy" id="2541734"/>
    <lineage>
        <taxon>Bacteria</taxon>
        <taxon>Pseudomonadati</taxon>
        <taxon>Bacteroidota</taxon>
        <taxon>Flavobacteriia</taxon>
        <taxon>Flavobacteriales</taxon>
        <taxon>Flavobacteriaceae</taxon>
        <taxon>Flavobacterium</taxon>
    </lineage>
</organism>
<comment type="caution">
    <text evidence="1">The sequence shown here is derived from an EMBL/GenBank/DDBJ whole genome shotgun (WGS) entry which is preliminary data.</text>
</comment>
<evidence type="ECO:0000313" key="2">
    <source>
        <dbReference type="Proteomes" id="UP000294597"/>
    </source>
</evidence>
<keyword evidence="2" id="KW-1185">Reference proteome</keyword>